<evidence type="ECO:0000256" key="1">
    <source>
        <dbReference type="SAM" id="MobiDB-lite"/>
    </source>
</evidence>
<gene>
    <name evidence="2" type="ORF">GCM10010403_16150</name>
</gene>
<dbReference type="EMBL" id="BAAASX010000002">
    <property type="protein sequence ID" value="GAA2326349.1"/>
    <property type="molecule type" value="Genomic_DNA"/>
</dbReference>
<accession>A0ABP5S9P5</accession>
<protein>
    <submittedName>
        <fullName evidence="2">Uncharacterized protein</fullName>
    </submittedName>
</protein>
<sequence length="141" mass="14812">MVPRWNRLQEARPPVAPKGPTVLRGAGSAPAPSSLHLSATPGCDNALRRIVVHTSHAFGRKVARRTVTDRKRLGGPTMNSNATALIDAAFVARLLDSGEERAPFAASAANHATVLPDGTFNEVTAYAFDAHDATAETAADC</sequence>
<comment type="caution">
    <text evidence="2">The sequence shown here is derived from an EMBL/GenBank/DDBJ whole genome shotgun (WGS) entry which is preliminary data.</text>
</comment>
<name>A0ABP5S9P5_9ACTN</name>
<dbReference type="Proteomes" id="UP001501584">
    <property type="component" value="Unassembled WGS sequence"/>
</dbReference>
<evidence type="ECO:0000313" key="3">
    <source>
        <dbReference type="Proteomes" id="UP001501584"/>
    </source>
</evidence>
<organism evidence="2 3">
    <name type="scientific">Glycomyces rutgersensis</name>
    <dbReference type="NCBI Taxonomy" id="58115"/>
    <lineage>
        <taxon>Bacteria</taxon>
        <taxon>Bacillati</taxon>
        <taxon>Actinomycetota</taxon>
        <taxon>Actinomycetes</taxon>
        <taxon>Glycomycetales</taxon>
        <taxon>Glycomycetaceae</taxon>
        <taxon>Glycomyces</taxon>
    </lineage>
</organism>
<keyword evidence="3" id="KW-1185">Reference proteome</keyword>
<feature type="compositionally biased region" description="Low complexity" evidence="1">
    <location>
        <begin position="25"/>
        <end position="36"/>
    </location>
</feature>
<reference evidence="3" key="1">
    <citation type="journal article" date="2019" name="Int. J. Syst. Evol. Microbiol.">
        <title>The Global Catalogue of Microorganisms (GCM) 10K type strain sequencing project: providing services to taxonomists for standard genome sequencing and annotation.</title>
        <authorList>
            <consortium name="The Broad Institute Genomics Platform"/>
            <consortium name="The Broad Institute Genome Sequencing Center for Infectious Disease"/>
            <person name="Wu L."/>
            <person name="Ma J."/>
        </authorList>
    </citation>
    <scope>NUCLEOTIDE SEQUENCE [LARGE SCALE GENOMIC DNA]</scope>
    <source>
        <strain evidence="3">JCM 6238</strain>
    </source>
</reference>
<feature type="region of interest" description="Disordered" evidence="1">
    <location>
        <begin position="1"/>
        <end position="36"/>
    </location>
</feature>
<evidence type="ECO:0000313" key="2">
    <source>
        <dbReference type="EMBL" id="GAA2326349.1"/>
    </source>
</evidence>
<proteinExistence type="predicted"/>